<evidence type="ECO:0000313" key="4">
    <source>
        <dbReference type="Proteomes" id="UP001177140"/>
    </source>
</evidence>
<dbReference type="PANTHER" id="PTHR47186">
    <property type="entry name" value="LEUCINE-RICH REPEAT-CONTAINING PROTEIN 57"/>
    <property type="match status" value="1"/>
</dbReference>
<accession>A0AA42B0K9</accession>
<dbReference type="Proteomes" id="UP001177140">
    <property type="component" value="Unassembled WGS sequence"/>
</dbReference>
<sequence length="423" mass="48796">MRELALRTSEKQNFCTNLGATDSRLDGKVRRLSMYNSGRNMQLSKSMSNNLRSFFFFETELFPFSSLHHNLSHFKLLRVLDLQGVSVETLPGGLFSLVDLRYLNLRDSKLREIPKSIGSLQNLQTLDIRNTNVQRIPNELTKLSNLRHLYMYSYKNDCSRDFNFLCTIKAPLGIWNLHSLQTLACLEADEHLVKQVGSLCELRRFQVTKLRACDGPKLCASIEKMNFLRYLGVMASNEEELLQLEDLSPPTPLQKLTLVGHLLRLPPWLSSLMNLTHLYLGWSRLSGDDDILSSLQVLSNLVFLELKKAYEGELLQFHAGFFPKLNKLNLWELTRLKSVIIDEGALPSIRFLHLIRCEELKGLPTGIEHLATLEKLHLQEMPQEFVQELQRDISEDRRNVRRISTVKHVFSSEHNCVVETLLY</sequence>
<reference evidence="3" key="1">
    <citation type="submission" date="2022-03" db="EMBL/GenBank/DDBJ databases">
        <title>A functionally conserved STORR gene fusion in Papaver species that diverged 16.8 million years ago.</title>
        <authorList>
            <person name="Catania T."/>
        </authorList>
    </citation>
    <scope>NUCLEOTIDE SEQUENCE</scope>
    <source>
        <strain evidence="3">S-191538</strain>
    </source>
</reference>
<dbReference type="AlphaFoldDB" id="A0AA42B0K9"/>
<proteinExistence type="predicted"/>
<gene>
    <name evidence="3" type="ORF">MKW94_029902</name>
</gene>
<dbReference type="EMBL" id="JAJJMA010286541">
    <property type="protein sequence ID" value="MCL7046860.1"/>
    <property type="molecule type" value="Genomic_DNA"/>
</dbReference>
<dbReference type="InterPro" id="IPR055414">
    <property type="entry name" value="LRR_R13L4/SHOC2-like"/>
</dbReference>
<dbReference type="SUPFAM" id="SSF52058">
    <property type="entry name" value="L domain-like"/>
    <property type="match status" value="1"/>
</dbReference>
<protein>
    <recommendedName>
        <fullName evidence="2">Disease resistance R13L4/SHOC-2-like LRR domain-containing protein</fullName>
    </recommendedName>
</protein>
<dbReference type="InterPro" id="IPR032675">
    <property type="entry name" value="LRR_dom_sf"/>
</dbReference>
<dbReference type="Gene3D" id="3.80.10.10">
    <property type="entry name" value="Ribonuclease Inhibitor"/>
    <property type="match status" value="1"/>
</dbReference>
<feature type="domain" description="Disease resistance R13L4/SHOC-2-like LRR" evidence="2">
    <location>
        <begin position="51"/>
        <end position="379"/>
    </location>
</feature>
<comment type="caution">
    <text evidence="3">The sequence shown here is derived from an EMBL/GenBank/DDBJ whole genome shotgun (WGS) entry which is preliminary data.</text>
</comment>
<dbReference type="PANTHER" id="PTHR47186:SF29">
    <property type="entry name" value="NB-ARC DOMAIN-CONTAINING PROTEIN"/>
    <property type="match status" value="1"/>
</dbReference>
<evidence type="ECO:0000259" key="2">
    <source>
        <dbReference type="Pfam" id="PF23598"/>
    </source>
</evidence>
<keyword evidence="1" id="KW-0677">Repeat</keyword>
<name>A0AA42B0K9_PAPNU</name>
<evidence type="ECO:0000256" key="1">
    <source>
        <dbReference type="ARBA" id="ARBA00022737"/>
    </source>
</evidence>
<evidence type="ECO:0000313" key="3">
    <source>
        <dbReference type="EMBL" id="MCL7046860.1"/>
    </source>
</evidence>
<keyword evidence="4" id="KW-1185">Reference proteome</keyword>
<organism evidence="3 4">
    <name type="scientific">Papaver nudicaule</name>
    <name type="common">Iceland poppy</name>
    <dbReference type="NCBI Taxonomy" id="74823"/>
    <lineage>
        <taxon>Eukaryota</taxon>
        <taxon>Viridiplantae</taxon>
        <taxon>Streptophyta</taxon>
        <taxon>Embryophyta</taxon>
        <taxon>Tracheophyta</taxon>
        <taxon>Spermatophyta</taxon>
        <taxon>Magnoliopsida</taxon>
        <taxon>Ranunculales</taxon>
        <taxon>Papaveraceae</taxon>
        <taxon>Papaveroideae</taxon>
        <taxon>Papaver</taxon>
    </lineage>
</organism>
<dbReference type="Pfam" id="PF23598">
    <property type="entry name" value="LRR_14"/>
    <property type="match status" value="1"/>
</dbReference>